<proteinExistence type="predicted"/>
<evidence type="ECO:0000313" key="3">
    <source>
        <dbReference type="Proteomes" id="UP001084650"/>
    </source>
</evidence>
<protein>
    <submittedName>
        <fullName evidence="2">Uncharacterized protein</fullName>
    </submittedName>
</protein>
<name>A0ABT4HLF5_MYCIR</name>
<feature type="region of interest" description="Disordered" evidence="1">
    <location>
        <begin position="66"/>
        <end position="92"/>
    </location>
</feature>
<dbReference type="EMBL" id="JAPQYE010000013">
    <property type="protein sequence ID" value="MCZ0730909.1"/>
    <property type="molecule type" value="Genomic_DNA"/>
</dbReference>
<organism evidence="2 3">
    <name type="scientific">Mycolicibacterium iranicum</name>
    <name type="common">Mycobacterium iranicum</name>
    <dbReference type="NCBI Taxonomy" id="912594"/>
    <lineage>
        <taxon>Bacteria</taxon>
        <taxon>Bacillati</taxon>
        <taxon>Actinomycetota</taxon>
        <taxon>Actinomycetes</taxon>
        <taxon>Mycobacteriales</taxon>
        <taxon>Mycobacteriaceae</taxon>
        <taxon>Mycolicibacterium</taxon>
    </lineage>
</organism>
<dbReference type="RefSeq" id="WP_268787337.1">
    <property type="nucleotide sequence ID" value="NZ_JAPQYE010000013.1"/>
</dbReference>
<evidence type="ECO:0000313" key="2">
    <source>
        <dbReference type="EMBL" id="MCZ0730909.1"/>
    </source>
</evidence>
<accession>A0ABT4HLF5</accession>
<evidence type="ECO:0000256" key="1">
    <source>
        <dbReference type="SAM" id="MobiDB-lite"/>
    </source>
</evidence>
<keyword evidence="3" id="KW-1185">Reference proteome</keyword>
<gene>
    <name evidence="2" type="ORF">OY187_22915</name>
</gene>
<sequence>MAGDLKVDTGGLSAGAASSEITAASLAGTALSNSTSTQPSAAGVAAVNATLAALQGRQSIRITDQAGDMSSGAAAYGRADADASDAINAVQV</sequence>
<dbReference type="Proteomes" id="UP001084650">
    <property type="component" value="Unassembled WGS sequence"/>
</dbReference>
<comment type="caution">
    <text evidence="2">The sequence shown here is derived from an EMBL/GenBank/DDBJ whole genome shotgun (WGS) entry which is preliminary data.</text>
</comment>
<reference evidence="2" key="1">
    <citation type="submission" date="2022-12" db="EMBL/GenBank/DDBJ databases">
        <title>Whole genome sequence of Mycolicibacterium iranicum strain SBH312.</title>
        <authorList>
            <person name="Jani J."/>
            <person name="Arifin Mustapha Z."/>
            <person name="Ahmed K."/>
            <person name="Kai Ling C."/>
        </authorList>
    </citation>
    <scope>NUCLEOTIDE SEQUENCE</scope>
    <source>
        <strain evidence="2">SBH312</strain>
    </source>
</reference>